<evidence type="ECO:0008006" key="5">
    <source>
        <dbReference type="Google" id="ProtNLM"/>
    </source>
</evidence>
<proteinExistence type="predicted"/>
<evidence type="ECO:0000313" key="3">
    <source>
        <dbReference type="EMBL" id="KAK8079000.1"/>
    </source>
</evidence>
<sequence>MGAAAQCLLAACLPLRYALLPAPALLLCRLVKTLLMTAGLVPHDLAGDVIHGKYTAQVPGPNGAMPASPSQNGVCLLMLGARSSHPLGTFSPGLRKVGDYLEKMRASLEDGNKNGSNGFLCQTTFLSANERYTGSQLMMLCYFRSADDAHAFAHGPLHREAWAWWFDITKKYPHLSIRHELYDVPAGHWENVYVNSHPAGLAGMNALVRCNGGWTRPLFDASKMNLRTTMGRLGHTDGTDNEKYGPEPY</sequence>
<feature type="signal peptide" evidence="2">
    <location>
        <begin position="1"/>
        <end position="18"/>
    </location>
</feature>
<dbReference type="InterPro" id="IPR025444">
    <property type="entry name" value="Monooxy_af470"/>
</dbReference>
<gene>
    <name evidence="3" type="ORF">PG994_002807</name>
</gene>
<evidence type="ECO:0000256" key="1">
    <source>
        <dbReference type="SAM" id="MobiDB-lite"/>
    </source>
</evidence>
<keyword evidence="2" id="KW-0732">Signal</keyword>
<dbReference type="Pfam" id="PF13826">
    <property type="entry name" value="Monooxy_af470-like"/>
    <property type="match status" value="1"/>
</dbReference>
<comment type="caution">
    <text evidence="3">The sequence shown here is derived from an EMBL/GenBank/DDBJ whole genome shotgun (WGS) entry which is preliminary data.</text>
</comment>
<reference evidence="3 4" key="1">
    <citation type="submission" date="2023-01" db="EMBL/GenBank/DDBJ databases">
        <title>Analysis of 21 Apiospora genomes using comparative genomics revels a genus with tremendous synthesis potential of carbohydrate active enzymes and secondary metabolites.</title>
        <authorList>
            <person name="Sorensen T."/>
        </authorList>
    </citation>
    <scope>NUCLEOTIDE SEQUENCE [LARGE SCALE GENOMIC DNA]</scope>
    <source>
        <strain evidence="3 4">CBS 135458</strain>
    </source>
</reference>
<name>A0ABR1W672_9PEZI</name>
<dbReference type="GeneID" id="92087279"/>
<dbReference type="EMBL" id="JAQQWL010000003">
    <property type="protein sequence ID" value="KAK8079000.1"/>
    <property type="molecule type" value="Genomic_DNA"/>
</dbReference>
<organism evidence="3 4">
    <name type="scientific">Apiospora phragmitis</name>
    <dbReference type="NCBI Taxonomy" id="2905665"/>
    <lineage>
        <taxon>Eukaryota</taxon>
        <taxon>Fungi</taxon>
        <taxon>Dikarya</taxon>
        <taxon>Ascomycota</taxon>
        <taxon>Pezizomycotina</taxon>
        <taxon>Sordariomycetes</taxon>
        <taxon>Xylariomycetidae</taxon>
        <taxon>Amphisphaeriales</taxon>
        <taxon>Apiosporaceae</taxon>
        <taxon>Apiospora</taxon>
    </lineage>
</organism>
<dbReference type="Proteomes" id="UP001480595">
    <property type="component" value="Unassembled WGS sequence"/>
</dbReference>
<feature type="chain" id="PRO_5046578356" description="Monooxygenase" evidence="2">
    <location>
        <begin position="19"/>
        <end position="249"/>
    </location>
</feature>
<feature type="region of interest" description="Disordered" evidence="1">
    <location>
        <begin position="230"/>
        <end position="249"/>
    </location>
</feature>
<feature type="compositionally biased region" description="Basic and acidic residues" evidence="1">
    <location>
        <begin position="234"/>
        <end position="249"/>
    </location>
</feature>
<evidence type="ECO:0000256" key="2">
    <source>
        <dbReference type="SAM" id="SignalP"/>
    </source>
</evidence>
<accession>A0ABR1W672</accession>
<keyword evidence="4" id="KW-1185">Reference proteome</keyword>
<evidence type="ECO:0000313" key="4">
    <source>
        <dbReference type="Proteomes" id="UP001480595"/>
    </source>
</evidence>
<protein>
    <recommendedName>
        <fullName evidence="5">Monooxygenase</fullName>
    </recommendedName>
</protein>
<dbReference type="RefSeq" id="XP_066720071.1">
    <property type="nucleotide sequence ID" value="XM_066854216.1"/>
</dbReference>